<dbReference type="AlphaFoldDB" id="A0A518CDH8"/>
<keyword evidence="3" id="KW-1185">Reference proteome</keyword>
<sequence precursor="true">MFRKVWLALCLLPLLASLGMGQEWANKMFQVRTHDFGAVAKGAKVYYEFELQNIYEETVHIASVRSSCGCTSPSIKNDTLKTWEKGAIVAKLNTDSFLGHKSATVTVTIDKPFYAEVQLNVSTDIRGDLVFQPGSVQFGNVEQGEGGVAKVHVSQAGRSDWKITDVRSNDDFLGVELSETNRGGGRVGYDLVVRLKDNAPVGFISSQLALITNDSRSPSVSLPVEGKVESALNVSPSALSLGELKPGQKTEAKLIVRAKKPFRVTGISCDSDCFQFAALPEEPKKLHFIPLTFTAGSKGGTVVKKITIETDLGEGVSGESVATVVVKEGNTET</sequence>
<dbReference type="InterPro" id="IPR013783">
    <property type="entry name" value="Ig-like_fold"/>
</dbReference>
<feature type="chain" id="PRO_5021731334" description="DUF1573 domain-containing protein" evidence="1">
    <location>
        <begin position="26"/>
        <end position="333"/>
    </location>
</feature>
<accession>A0A518CDH8</accession>
<feature type="signal peptide" evidence="1">
    <location>
        <begin position="1"/>
        <end position="25"/>
    </location>
</feature>
<gene>
    <name evidence="2" type="ORF">Pan97_43380</name>
</gene>
<dbReference type="Pfam" id="PF07610">
    <property type="entry name" value="DUF1573"/>
    <property type="match status" value="1"/>
</dbReference>
<name>A0A518CDH8_9BACT</name>
<keyword evidence="1" id="KW-0732">Signal</keyword>
<dbReference type="PANTHER" id="PTHR37833">
    <property type="entry name" value="LIPOPROTEIN-RELATED"/>
    <property type="match status" value="1"/>
</dbReference>
<dbReference type="Proteomes" id="UP000318626">
    <property type="component" value="Chromosome"/>
</dbReference>
<dbReference type="EMBL" id="CP036289">
    <property type="protein sequence ID" value="QDU77272.1"/>
    <property type="molecule type" value="Genomic_DNA"/>
</dbReference>
<dbReference type="KEGG" id="bvo:Pan97_43380"/>
<organism evidence="2 3">
    <name type="scientific">Bremerella volcania</name>
    <dbReference type="NCBI Taxonomy" id="2527984"/>
    <lineage>
        <taxon>Bacteria</taxon>
        <taxon>Pseudomonadati</taxon>
        <taxon>Planctomycetota</taxon>
        <taxon>Planctomycetia</taxon>
        <taxon>Pirellulales</taxon>
        <taxon>Pirellulaceae</taxon>
        <taxon>Bremerella</taxon>
    </lineage>
</organism>
<evidence type="ECO:0000313" key="2">
    <source>
        <dbReference type="EMBL" id="QDU77272.1"/>
    </source>
</evidence>
<protein>
    <recommendedName>
        <fullName evidence="4">DUF1573 domain-containing protein</fullName>
    </recommendedName>
</protein>
<dbReference type="InterPro" id="IPR011467">
    <property type="entry name" value="DUF1573"/>
</dbReference>
<evidence type="ECO:0008006" key="4">
    <source>
        <dbReference type="Google" id="ProtNLM"/>
    </source>
</evidence>
<proteinExistence type="predicted"/>
<dbReference type="OrthoDB" id="273711at2"/>
<dbReference type="PANTHER" id="PTHR37833:SF1">
    <property type="entry name" value="SIGNAL PEPTIDE PROTEIN"/>
    <property type="match status" value="1"/>
</dbReference>
<reference evidence="3" key="1">
    <citation type="submission" date="2019-02" db="EMBL/GenBank/DDBJ databases">
        <title>Deep-cultivation of Planctomycetes and their phenomic and genomic characterization uncovers novel biology.</title>
        <authorList>
            <person name="Wiegand S."/>
            <person name="Jogler M."/>
            <person name="Boedeker C."/>
            <person name="Pinto D."/>
            <person name="Vollmers J."/>
            <person name="Rivas-Marin E."/>
            <person name="Kohn T."/>
            <person name="Peeters S.H."/>
            <person name="Heuer A."/>
            <person name="Rast P."/>
            <person name="Oberbeckmann S."/>
            <person name="Bunk B."/>
            <person name="Jeske O."/>
            <person name="Meyerdierks A."/>
            <person name="Storesund J.E."/>
            <person name="Kallscheuer N."/>
            <person name="Luecker S."/>
            <person name="Lage O.M."/>
            <person name="Pohl T."/>
            <person name="Merkel B.J."/>
            <person name="Hornburger P."/>
            <person name="Mueller R.-W."/>
            <person name="Bruemmer F."/>
            <person name="Labrenz M."/>
            <person name="Spormann A.M."/>
            <person name="Op den Camp H."/>
            <person name="Overmann J."/>
            <person name="Amann R."/>
            <person name="Jetten M.S.M."/>
            <person name="Mascher T."/>
            <person name="Medema M.H."/>
            <person name="Devos D.P."/>
            <person name="Kaster A.-K."/>
            <person name="Ovreas L."/>
            <person name="Rohde M."/>
            <person name="Galperin M.Y."/>
            <person name="Jogler C."/>
        </authorList>
    </citation>
    <scope>NUCLEOTIDE SEQUENCE [LARGE SCALE GENOMIC DNA]</scope>
    <source>
        <strain evidence="3">Pan97</strain>
    </source>
</reference>
<evidence type="ECO:0000256" key="1">
    <source>
        <dbReference type="SAM" id="SignalP"/>
    </source>
</evidence>
<dbReference type="RefSeq" id="WP_144976045.1">
    <property type="nucleotide sequence ID" value="NZ_CP036289.1"/>
</dbReference>
<evidence type="ECO:0000313" key="3">
    <source>
        <dbReference type="Proteomes" id="UP000318626"/>
    </source>
</evidence>
<dbReference type="Gene3D" id="2.60.40.10">
    <property type="entry name" value="Immunoglobulins"/>
    <property type="match status" value="2"/>
</dbReference>